<accession>A0A060DZX2</accession>
<dbReference type="RefSeq" id="WP_040138060.1">
    <property type="nucleotide sequence ID" value="NZ_CP007797.1"/>
</dbReference>
<feature type="transmembrane region" description="Helical" evidence="5">
    <location>
        <begin position="39"/>
        <end position="62"/>
    </location>
</feature>
<reference evidence="7 8" key="1">
    <citation type="journal article" date="2014" name="Genome Announc.">
        <title>Complete Genome Sequence of the Model Rhizosphere Strain Azospirillum brasilense Az39, Successfully Applied in Agriculture.</title>
        <authorList>
            <person name="Rivera D."/>
            <person name="Revale S."/>
            <person name="Molina R."/>
            <person name="Gualpa J."/>
            <person name="Puente M."/>
            <person name="Maroniche G."/>
            <person name="Paris G."/>
            <person name="Baker D."/>
            <person name="Clavijo B."/>
            <person name="McLay K."/>
            <person name="Spaepen S."/>
            <person name="Perticari A."/>
            <person name="Vazquez M."/>
            <person name="Wisniewski-Dye F."/>
            <person name="Watkins C."/>
            <person name="Martinez-Abarca F."/>
            <person name="Vanderleyden J."/>
            <person name="Cassan F."/>
        </authorList>
    </citation>
    <scope>NUCLEOTIDE SEQUENCE [LARGE SCALE GENOMIC DNA]</scope>
    <source>
        <strain evidence="7 8">Az39</strain>
        <plasmid evidence="7">AbAZ39_p4</plasmid>
    </source>
</reference>
<feature type="transmembrane region" description="Helical" evidence="5">
    <location>
        <begin position="143"/>
        <end position="163"/>
    </location>
</feature>
<dbReference type="GO" id="GO:0016020">
    <property type="term" value="C:membrane"/>
    <property type="evidence" value="ECO:0007669"/>
    <property type="project" value="UniProtKB-SubCell"/>
</dbReference>
<feature type="transmembrane region" description="Helical" evidence="5">
    <location>
        <begin position="74"/>
        <end position="93"/>
    </location>
</feature>
<evidence type="ECO:0000256" key="2">
    <source>
        <dbReference type="ARBA" id="ARBA00022692"/>
    </source>
</evidence>
<evidence type="ECO:0000256" key="1">
    <source>
        <dbReference type="ARBA" id="ARBA00004141"/>
    </source>
</evidence>
<geneLocation type="plasmid" evidence="7 8">
    <name>AbAZ39_p4</name>
</geneLocation>
<dbReference type="Proteomes" id="UP000027186">
    <property type="component" value="Plasmid AbAZ39_p4"/>
</dbReference>
<protein>
    <submittedName>
        <fullName evidence="7">NnrU protein</fullName>
    </submittedName>
</protein>
<keyword evidence="7" id="KW-0614">Plasmid</keyword>
<name>A0A060DZX2_9PROT</name>
<dbReference type="EMBL" id="CP007797">
    <property type="protein sequence ID" value="AIB16314.1"/>
    <property type="molecule type" value="Genomic_DNA"/>
</dbReference>
<evidence type="ECO:0000256" key="4">
    <source>
        <dbReference type="ARBA" id="ARBA00023136"/>
    </source>
</evidence>
<sequence>MTGTIAHLSAAGLFLLLTHFGISSTPLRAALVGRLGEKPYLGLYSLVSALAFWWLVAAYNAAPHVPVWPPVGGLAWVPVLLVPVALFLLVAGLSTPNPTSVGQERLLAGDREPVRGILRVTRNPFLWGVGLWAVAHMVPNGDLASLILFGTLALLALGGSVLIDAKLARRLGADWDRYAARTSNLPFAAILAGRQSLVWREIGWWRPAVALLVYGGLLHLHRMLFGVSPLPW</sequence>
<organism evidence="7 8">
    <name type="scientific">Azospirillum argentinense</name>
    <dbReference type="NCBI Taxonomy" id="2970906"/>
    <lineage>
        <taxon>Bacteria</taxon>
        <taxon>Pseudomonadati</taxon>
        <taxon>Pseudomonadota</taxon>
        <taxon>Alphaproteobacteria</taxon>
        <taxon>Rhodospirillales</taxon>
        <taxon>Azospirillaceae</taxon>
        <taxon>Azospirillum</taxon>
    </lineage>
</organism>
<dbReference type="AlphaFoldDB" id="A0A060DZX2"/>
<keyword evidence="3 5" id="KW-1133">Transmembrane helix</keyword>
<gene>
    <name evidence="7" type="ORF">ABAZ39_31160</name>
</gene>
<proteinExistence type="predicted"/>
<feature type="transmembrane region" description="Helical" evidence="5">
    <location>
        <begin position="204"/>
        <end position="225"/>
    </location>
</feature>
<evidence type="ECO:0000313" key="7">
    <source>
        <dbReference type="EMBL" id="AIB16314.1"/>
    </source>
</evidence>
<dbReference type="Gene3D" id="1.20.120.1630">
    <property type="match status" value="1"/>
</dbReference>
<evidence type="ECO:0000259" key="6">
    <source>
        <dbReference type="Pfam" id="PF07298"/>
    </source>
</evidence>
<dbReference type="InterPro" id="IPR009915">
    <property type="entry name" value="NnrU_dom"/>
</dbReference>
<dbReference type="KEGG" id="abq:ABAZ39_31160"/>
<feature type="domain" description="NnrU" evidence="6">
    <location>
        <begin position="11"/>
        <end position="229"/>
    </location>
</feature>
<evidence type="ECO:0000313" key="8">
    <source>
        <dbReference type="Proteomes" id="UP000027186"/>
    </source>
</evidence>
<dbReference type="Pfam" id="PF07298">
    <property type="entry name" value="NnrU"/>
    <property type="match status" value="1"/>
</dbReference>
<evidence type="ECO:0000256" key="3">
    <source>
        <dbReference type="ARBA" id="ARBA00022989"/>
    </source>
</evidence>
<comment type="subcellular location">
    <subcellularLocation>
        <location evidence="1">Membrane</location>
        <topology evidence="1">Multi-pass membrane protein</topology>
    </subcellularLocation>
</comment>
<keyword evidence="2 5" id="KW-0812">Transmembrane</keyword>
<evidence type="ECO:0000256" key="5">
    <source>
        <dbReference type="SAM" id="Phobius"/>
    </source>
</evidence>
<keyword evidence="4 5" id="KW-0472">Membrane</keyword>